<dbReference type="PANTHER" id="PTHR32208:SF21">
    <property type="entry name" value="LOW QUALITY PROTEIN: ALDEHYDE OXIDASE GLOX-LIKE"/>
    <property type="match status" value="1"/>
</dbReference>
<dbReference type="InterPro" id="IPR011043">
    <property type="entry name" value="Gal_Oxase/kelch_b-propeller"/>
</dbReference>
<dbReference type="CDD" id="cd02851">
    <property type="entry name" value="E_set_GO_C"/>
    <property type="match status" value="1"/>
</dbReference>
<gene>
    <name evidence="5" type="ORF">PHYBLDRAFT_185109</name>
</gene>
<accession>A0A167PLB8</accession>
<dbReference type="Gene3D" id="2.60.40.10">
    <property type="entry name" value="Immunoglobulins"/>
    <property type="match status" value="1"/>
</dbReference>
<keyword evidence="6" id="KW-1185">Reference proteome</keyword>
<dbReference type="InterPro" id="IPR014756">
    <property type="entry name" value="Ig_E-set"/>
</dbReference>
<reference evidence="6" key="1">
    <citation type="submission" date="2015-06" db="EMBL/GenBank/DDBJ databases">
        <title>Expansion of signal transduction pathways in fungi by whole-genome duplication.</title>
        <authorList>
            <consortium name="DOE Joint Genome Institute"/>
            <person name="Corrochano L.M."/>
            <person name="Kuo A."/>
            <person name="Marcet-Houben M."/>
            <person name="Polaino S."/>
            <person name="Salamov A."/>
            <person name="Villalobos J.M."/>
            <person name="Alvarez M.I."/>
            <person name="Avalos J."/>
            <person name="Benito E.P."/>
            <person name="Benoit I."/>
            <person name="Burger G."/>
            <person name="Camino L.P."/>
            <person name="Canovas D."/>
            <person name="Cerda-Olmedo E."/>
            <person name="Cheng J.-F."/>
            <person name="Dominguez A."/>
            <person name="Elias M."/>
            <person name="Eslava A.P."/>
            <person name="Glaser F."/>
            <person name="Grimwood J."/>
            <person name="Gutierrez G."/>
            <person name="Heitman J."/>
            <person name="Henrissat B."/>
            <person name="Iturriaga E.A."/>
            <person name="Lang B.F."/>
            <person name="Lavin J.L."/>
            <person name="Lee S."/>
            <person name="Li W."/>
            <person name="Lindquist E."/>
            <person name="Lopez-Garcia S."/>
            <person name="Luque E.M."/>
            <person name="Marcos A.T."/>
            <person name="Martin J."/>
            <person name="McCluskey K."/>
            <person name="Medina H.R."/>
            <person name="Miralles-Duran A."/>
            <person name="Miyazaki A."/>
            <person name="Munoz-Torres E."/>
            <person name="Oguiza J.A."/>
            <person name="Ohm R."/>
            <person name="Olmedo M."/>
            <person name="Orejas M."/>
            <person name="Ortiz-Castellanos L."/>
            <person name="Pisabarro A.G."/>
            <person name="Rodriguez-Romero J."/>
            <person name="Ruiz-Herrera J."/>
            <person name="Ruiz-Vazquez R."/>
            <person name="Sanz C."/>
            <person name="Schackwitz W."/>
            <person name="Schmutz J."/>
            <person name="Shahriari M."/>
            <person name="Shelest E."/>
            <person name="Silva-Franco F."/>
            <person name="Soanes D."/>
            <person name="Syed K."/>
            <person name="Tagua V.G."/>
            <person name="Talbot N.J."/>
            <person name="Thon M."/>
            <person name="De vries R.P."/>
            <person name="Wiebenga A."/>
            <person name="Yadav J.S."/>
            <person name="Braun E.L."/>
            <person name="Baker S."/>
            <person name="Garre V."/>
            <person name="Horwitz B."/>
            <person name="Torres-Martinez S."/>
            <person name="Idnurm A."/>
            <person name="Herrera-Estrella A."/>
            <person name="Gabaldon T."/>
            <person name="Grigoriev I.V."/>
        </authorList>
    </citation>
    <scope>NUCLEOTIDE SEQUENCE [LARGE SCALE GENOMIC DNA]</scope>
    <source>
        <strain evidence="6">NRRL 1555(-)</strain>
    </source>
</reference>
<evidence type="ECO:0000259" key="3">
    <source>
        <dbReference type="Pfam" id="PF07250"/>
    </source>
</evidence>
<dbReference type="Proteomes" id="UP000077315">
    <property type="component" value="Unassembled WGS sequence"/>
</dbReference>
<dbReference type="AlphaFoldDB" id="A0A167PLB8"/>
<dbReference type="SUPFAM" id="SSF50965">
    <property type="entry name" value="Galactose oxidase, central domain"/>
    <property type="match status" value="1"/>
</dbReference>
<evidence type="ECO:0000256" key="2">
    <source>
        <dbReference type="SAM" id="SignalP"/>
    </source>
</evidence>
<dbReference type="Pfam" id="PF07250">
    <property type="entry name" value="Glyoxal_oxid_N"/>
    <property type="match status" value="1"/>
</dbReference>
<evidence type="ECO:0000256" key="1">
    <source>
        <dbReference type="ARBA" id="ARBA00022729"/>
    </source>
</evidence>
<dbReference type="InParanoid" id="A0A167PLB8"/>
<protein>
    <submittedName>
        <fullName evidence="5">Copper radical oxidase</fullName>
    </submittedName>
</protein>
<evidence type="ECO:0000313" key="6">
    <source>
        <dbReference type="Proteomes" id="UP000077315"/>
    </source>
</evidence>
<proteinExistence type="predicted"/>
<name>A0A167PLB8_PHYB8</name>
<dbReference type="STRING" id="763407.A0A167PLB8"/>
<dbReference type="InterPro" id="IPR015202">
    <property type="entry name" value="GO-like_E_set"/>
</dbReference>
<dbReference type="EMBL" id="KV440973">
    <property type="protein sequence ID" value="OAD78164.1"/>
    <property type="molecule type" value="Genomic_DNA"/>
</dbReference>
<feature type="domain" description="Galactose oxidase-like Early set" evidence="4">
    <location>
        <begin position="442"/>
        <end position="538"/>
    </location>
</feature>
<dbReference type="RefSeq" id="XP_018296204.1">
    <property type="nucleotide sequence ID" value="XM_018439032.1"/>
</dbReference>
<organism evidence="5 6">
    <name type="scientific">Phycomyces blakesleeanus (strain ATCC 8743b / DSM 1359 / FGSC 10004 / NBRC 33097 / NRRL 1555)</name>
    <dbReference type="NCBI Taxonomy" id="763407"/>
    <lineage>
        <taxon>Eukaryota</taxon>
        <taxon>Fungi</taxon>
        <taxon>Fungi incertae sedis</taxon>
        <taxon>Mucoromycota</taxon>
        <taxon>Mucoromycotina</taxon>
        <taxon>Mucoromycetes</taxon>
        <taxon>Mucorales</taxon>
        <taxon>Phycomycetaceae</taxon>
        <taxon>Phycomyces</taxon>
    </lineage>
</organism>
<keyword evidence="1 2" id="KW-0732">Signal</keyword>
<feature type="chain" id="PRO_5007891204" evidence="2">
    <location>
        <begin position="19"/>
        <end position="551"/>
    </location>
</feature>
<dbReference type="OrthoDB" id="2019572at2759"/>
<dbReference type="VEuPathDB" id="FungiDB:PHYBLDRAFT_185109"/>
<dbReference type="SUPFAM" id="SSF81296">
    <property type="entry name" value="E set domains"/>
    <property type="match status" value="1"/>
</dbReference>
<dbReference type="InterPro" id="IPR009880">
    <property type="entry name" value="Glyoxal_oxidase_N"/>
</dbReference>
<evidence type="ECO:0000313" key="5">
    <source>
        <dbReference type="EMBL" id="OAD78164.1"/>
    </source>
</evidence>
<sequence>MKTALFVSMAAAVSLVMAQNEPRDAPFYWTQPQKFMSPYEKTGKMEQYGRTGVAAMHAVLLNEKTVLIIDKAEWNEAQFDSGQSAYSVQYDLETNDYRALPLETNTFCSAGGFLSNGTFISTGGGEKRGRTWKAESGWQSIRHFTPCTDNTCEWSEYKTGLMQNNRWYPTVEQLPEGDIIIVGGSTKGTAFNRDEINVPSYEFWPPRSGGEIHLPFLEETMPYNLYPFVFLLPDGNLFMFANNQSMIFDYHNNRVVKKLPDIPGTPRSYPLTSGAVMLPLDPANNYNVEILICGGSENRKNNAKADDTCGRINLGDENPQWEMDTFVHPRLMPDGVILADGTTLWVNGCQRGWAGYNNRNHDPTFDPIIYDQDKKLGNRWTTGLANTDIARMYHSVALTLPDGRVWIAGSNNVDPPDLLAEYPTEFRVEYFSPPYLFKGSVRPLISNVPKVVTYGEKFNILLNLGTLAEENPVMKVAILRTGFSTHSMHMSQRYVILNHKVSDDMQSIEIEAPPRATIFPPGSGFLYVLCNGVPAKAAELFVEKDINDLAI</sequence>
<feature type="signal peptide" evidence="2">
    <location>
        <begin position="1"/>
        <end position="18"/>
    </location>
</feature>
<dbReference type="GeneID" id="28999938"/>
<dbReference type="InterPro" id="IPR013783">
    <property type="entry name" value="Ig-like_fold"/>
</dbReference>
<feature type="domain" description="Glyoxal oxidase N-terminal" evidence="3">
    <location>
        <begin position="80"/>
        <end position="435"/>
    </location>
</feature>
<dbReference type="Gene3D" id="2.130.10.80">
    <property type="entry name" value="Galactose oxidase/kelch, beta-propeller"/>
    <property type="match status" value="1"/>
</dbReference>
<evidence type="ECO:0000259" key="4">
    <source>
        <dbReference type="Pfam" id="PF09118"/>
    </source>
</evidence>
<dbReference type="InterPro" id="IPR037293">
    <property type="entry name" value="Gal_Oxidase_central_sf"/>
</dbReference>
<dbReference type="PANTHER" id="PTHR32208">
    <property type="entry name" value="SECRETED PROTEIN-RELATED"/>
    <property type="match status" value="1"/>
</dbReference>
<dbReference type="Pfam" id="PF09118">
    <property type="entry name" value="GO-like_E_set"/>
    <property type="match status" value="1"/>
</dbReference>